<evidence type="ECO:0000256" key="1">
    <source>
        <dbReference type="ARBA" id="ARBA00000200"/>
    </source>
</evidence>
<dbReference type="EMBL" id="BSDS01000001">
    <property type="protein sequence ID" value="GLI38077.1"/>
    <property type="molecule type" value="Genomic_DNA"/>
</dbReference>
<dbReference type="InterPro" id="IPR036571">
    <property type="entry name" value="MECDP_synthase_sf"/>
</dbReference>
<dbReference type="CDD" id="cd00554">
    <property type="entry name" value="MECDP_synthase"/>
    <property type="match status" value="1"/>
</dbReference>
<dbReference type="Pfam" id="PF02542">
    <property type="entry name" value="YgbB"/>
    <property type="match status" value="1"/>
</dbReference>
<proteinExistence type="inferred from homology"/>
<dbReference type="GO" id="GO:0008685">
    <property type="term" value="F:2-C-methyl-D-erythritol 2,4-cyclodiphosphate synthase activity"/>
    <property type="evidence" value="ECO:0007669"/>
    <property type="project" value="UniProtKB-UniRule"/>
</dbReference>
<comment type="catalytic activity">
    <reaction evidence="1 8 9">
        <text>4-CDP-2-C-methyl-D-erythritol 2-phosphate = 2-C-methyl-D-erythritol 2,4-cyclic diphosphate + CMP</text>
        <dbReference type="Rhea" id="RHEA:23864"/>
        <dbReference type="ChEBI" id="CHEBI:57919"/>
        <dbReference type="ChEBI" id="CHEBI:58483"/>
        <dbReference type="ChEBI" id="CHEBI:60377"/>
        <dbReference type="EC" id="4.6.1.12"/>
    </reaction>
</comment>
<dbReference type="PROSITE" id="PS01350">
    <property type="entry name" value="ISPF"/>
    <property type="match status" value="1"/>
</dbReference>
<dbReference type="GO" id="GO:0046872">
    <property type="term" value="F:metal ion binding"/>
    <property type="evidence" value="ECO:0007669"/>
    <property type="project" value="UniProtKB-KW"/>
</dbReference>
<feature type="binding site" evidence="8">
    <location>
        <begin position="8"/>
        <end position="10"/>
    </location>
    <ligand>
        <name>4-CDP-2-C-methyl-D-erythritol 2-phosphate</name>
        <dbReference type="ChEBI" id="CHEBI:57919"/>
    </ligand>
</feature>
<dbReference type="Proteomes" id="UP001144352">
    <property type="component" value="Unassembled WGS sequence"/>
</dbReference>
<keyword evidence="6 8" id="KW-0414">Isoprene biosynthesis</keyword>
<evidence type="ECO:0000313" key="12">
    <source>
        <dbReference type="Proteomes" id="UP001144352"/>
    </source>
</evidence>
<dbReference type="Gene3D" id="3.30.1330.50">
    <property type="entry name" value="2-C-methyl-D-erythritol 2,4-cyclodiphosphate synthase"/>
    <property type="match status" value="1"/>
</dbReference>
<comment type="subunit">
    <text evidence="8">Homotrimer.</text>
</comment>
<dbReference type="EC" id="4.6.1.12" evidence="4 8"/>
<keyword evidence="5 8" id="KW-0479">Metal-binding</keyword>
<reference evidence="11" key="1">
    <citation type="submission" date="2022-12" db="EMBL/GenBank/DDBJ databases">
        <title>Reference genome sequencing for broad-spectrum identification of bacterial and archaeal isolates by mass spectrometry.</title>
        <authorList>
            <person name="Sekiguchi Y."/>
            <person name="Tourlousse D.M."/>
        </authorList>
    </citation>
    <scope>NUCLEOTIDE SEQUENCE</scope>
    <source>
        <strain evidence="11">H2</strain>
    </source>
</reference>
<keyword evidence="12" id="KW-1185">Reference proteome</keyword>
<feature type="binding site" evidence="8">
    <location>
        <position position="142"/>
    </location>
    <ligand>
        <name>4-CDP-2-C-methyl-D-erythritol 2-phosphate</name>
        <dbReference type="ChEBI" id="CHEBI:57919"/>
    </ligand>
</feature>
<dbReference type="PANTHER" id="PTHR43181:SF1">
    <property type="entry name" value="2-C-METHYL-D-ERYTHRITOL 2,4-CYCLODIPHOSPHATE SYNTHASE, CHLOROPLASTIC"/>
    <property type="match status" value="1"/>
</dbReference>
<comment type="caution">
    <text evidence="11">The sequence shown here is derived from an EMBL/GenBank/DDBJ whole genome shotgun (WGS) entry which is preliminary data.</text>
</comment>
<feature type="binding site" evidence="8">
    <location>
        <position position="139"/>
    </location>
    <ligand>
        <name>4-CDP-2-C-methyl-D-erythritol 2-phosphate</name>
        <dbReference type="ChEBI" id="CHEBI:57919"/>
    </ligand>
</feature>
<evidence type="ECO:0000256" key="4">
    <source>
        <dbReference type="ARBA" id="ARBA00012579"/>
    </source>
</evidence>
<feature type="site" description="Transition state stabilizer" evidence="8">
    <location>
        <position position="133"/>
    </location>
</feature>
<feature type="binding site" evidence="8">
    <location>
        <begin position="34"/>
        <end position="35"/>
    </location>
    <ligand>
        <name>4-CDP-2-C-methyl-D-erythritol 2-phosphate</name>
        <dbReference type="ChEBI" id="CHEBI:57919"/>
    </ligand>
</feature>
<organism evidence="11 12">
    <name type="scientific">Geobacter hydrogenophilus</name>
    <dbReference type="NCBI Taxonomy" id="40983"/>
    <lineage>
        <taxon>Bacteria</taxon>
        <taxon>Pseudomonadati</taxon>
        <taxon>Thermodesulfobacteriota</taxon>
        <taxon>Desulfuromonadia</taxon>
        <taxon>Geobacterales</taxon>
        <taxon>Geobacteraceae</taxon>
        <taxon>Geobacter</taxon>
    </lineage>
</organism>
<gene>
    <name evidence="8 11" type="primary">ispF</name>
    <name evidence="11" type="ORF">GHYDROH2_15780</name>
</gene>
<evidence type="ECO:0000256" key="5">
    <source>
        <dbReference type="ARBA" id="ARBA00022723"/>
    </source>
</evidence>
<evidence type="ECO:0000256" key="6">
    <source>
        <dbReference type="ARBA" id="ARBA00023229"/>
    </source>
</evidence>
<dbReference type="HAMAP" id="MF_00107">
    <property type="entry name" value="IspF"/>
    <property type="match status" value="1"/>
</dbReference>
<dbReference type="InterPro" id="IPR020555">
    <property type="entry name" value="MECDP_synthase_CS"/>
</dbReference>
<protein>
    <recommendedName>
        <fullName evidence="4 8">2-C-methyl-D-erythritol 2,4-cyclodiphosphate synthase</fullName>
        <shortName evidence="8">MECDP-synthase</shortName>
        <shortName evidence="8">MECPP-synthase</shortName>
        <shortName evidence="8">MECPS</shortName>
        <ecNumber evidence="4 8">4.6.1.12</ecNumber>
    </recommendedName>
</protein>
<feature type="binding site" evidence="8">
    <location>
        <position position="8"/>
    </location>
    <ligand>
        <name>a divalent metal cation</name>
        <dbReference type="ChEBI" id="CHEBI:60240"/>
    </ligand>
</feature>
<dbReference type="GO" id="GO:0016114">
    <property type="term" value="P:terpenoid biosynthetic process"/>
    <property type="evidence" value="ECO:0007669"/>
    <property type="project" value="InterPro"/>
</dbReference>
<dbReference type="RefSeq" id="WP_214186166.1">
    <property type="nucleotide sequence ID" value="NZ_BSDS01000001.1"/>
</dbReference>
<evidence type="ECO:0000256" key="2">
    <source>
        <dbReference type="ARBA" id="ARBA00004709"/>
    </source>
</evidence>
<sequence length="157" mass="16840">MRIGHGYDVHCLVEGRKLILGGVDVPYERGLLGHSDADVLLHAIADAILGALALGDIGKHFPDTDPQFKGADSRKLLRHVMALAGQKGYVLGNVDATMVAQRPKLAPFIPEMRANLAEDLTAEIDRINVKATTTEQLGFAGRGEGIAAYAVVLMERT</sequence>
<accession>A0A9W6G0A6</accession>
<comment type="caution">
    <text evidence="8">Lacks conserved residue(s) required for the propagation of feature annotation.</text>
</comment>
<dbReference type="PANTHER" id="PTHR43181">
    <property type="entry name" value="2-C-METHYL-D-ERYTHRITOL 2,4-CYCLODIPHOSPHATE SYNTHASE, CHLOROPLASTIC"/>
    <property type="match status" value="1"/>
</dbReference>
<dbReference type="SUPFAM" id="SSF69765">
    <property type="entry name" value="IpsF-like"/>
    <property type="match status" value="1"/>
</dbReference>
<keyword evidence="7 8" id="KW-0456">Lyase</keyword>
<evidence type="ECO:0000256" key="7">
    <source>
        <dbReference type="ARBA" id="ARBA00023239"/>
    </source>
</evidence>
<evidence type="ECO:0000313" key="11">
    <source>
        <dbReference type="EMBL" id="GLI38077.1"/>
    </source>
</evidence>
<comment type="pathway">
    <text evidence="2 8">Isoprenoid biosynthesis; isopentenyl diphosphate biosynthesis via DXP pathway; isopentenyl diphosphate from 1-deoxy-D-xylulose 5-phosphate: step 4/6.</text>
</comment>
<dbReference type="GO" id="GO:0019288">
    <property type="term" value="P:isopentenyl diphosphate biosynthetic process, methylerythritol 4-phosphate pathway"/>
    <property type="evidence" value="ECO:0007669"/>
    <property type="project" value="UniProtKB-UniRule"/>
</dbReference>
<feature type="binding site" evidence="8">
    <location>
        <begin position="61"/>
        <end position="65"/>
    </location>
    <ligand>
        <name>4-CDP-2-C-methyl-D-erythritol 2-phosphate</name>
        <dbReference type="ChEBI" id="CHEBI:57919"/>
    </ligand>
</feature>
<feature type="binding site" evidence="8">
    <location>
        <position position="10"/>
    </location>
    <ligand>
        <name>a divalent metal cation</name>
        <dbReference type="ChEBI" id="CHEBI:60240"/>
    </ligand>
</feature>
<comment type="cofactor">
    <cofactor evidence="8">
        <name>a divalent metal cation</name>
        <dbReference type="ChEBI" id="CHEBI:60240"/>
    </cofactor>
    <text evidence="8">Binds 1 divalent metal cation per subunit.</text>
</comment>
<dbReference type="NCBIfam" id="TIGR00151">
    <property type="entry name" value="ispF"/>
    <property type="match status" value="1"/>
</dbReference>
<feature type="binding site" evidence="8">
    <location>
        <begin position="132"/>
        <end position="135"/>
    </location>
    <ligand>
        <name>4-CDP-2-C-methyl-D-erythritol 2-phosphate</name>
        <dbReference type="ChEBI" id="CHEBI:57919"/>
    </ligand>
</feature>
<evidence type="ECO:0000256" key="9">
    <source>
        <dbReference type="RuleBase" id="RU004395"/>
    </source>
</evidence>
<dbReference type="AlphaFoldDB" id="A0A9W6G0A6"/>
<dbReference type="FunFam" id="3.30.1330.50:FF:000001">
    <property type="entry name" value="2-C-methyl-D-erythritol 2,4-cyclodiphosphate synthase"/>
    <property type="match status" value="1"/>
</dbReference>
<feature type="site" description="Transition state stabilizer" evidence="8">
    <location>
        <position position="34"/>
    </location>
</feature>
<evidence type="ECO:0000256" key="3">
    <source>
        <dbReference type="ARBA" id="ARBA00008480"/>
    </source>
</evidence>
<comment type="function">
    <text evidence="8">Involved in the biosynthesis of isopentenyl diphosphate (IPP) and dimethylallyl diphosphate (DMAPP), two major building blocks of isoprenoid compounds. Catalyzes the conversion of 4-diphosphocytidyl-2-C-methyl-D-erythritol 2-phosphate (CDP-ME2P) to 2-C-methyl-D-erythritol 2,4-cyclodiphosphate (ME-CPP) with a corresponding release of cytidine 5-monophosphate (CMP).</text>
</comment>
<evidence type="ECO:0000256" key="8">
    <source>
        <dbReference type="HAMAP-Rule" id="MF_00107"/>
    </source>
</evidence>
<evidence type="ECO:0000259" key="10">
    <source>
        <dbReference type="Pfam" id="PF02542"/>
    </source>
</evidence>
<feature type="binding site" evidence="8">
    <location>
        <begin position="56"/>
        <end position="58"/>
    </location>
    <ligand>
        <name>4-CDP-2-C-methyl-D-erythritol 2-phosphate</name>
        <dbReference type="ChEBI" id="CHEBI:57919"/>
    </ligand>
</feature>
<name>A0A9W6G0A6_9BACT</name>
<feature type="domain" description="2-C-methyl-D-erythritol 2,4-cyclodiphosphate synthase" evidence="10">
    <location>
        <begin position="1"/>
        <end position="154"/>
    </location>
</feature>
<comment type="similarity">
    <text evidence="3 8 9">Belongs to the IspF family.</text>
</comment>
<feature type="binding site" evidence="8">
    <location>
        <position position="42"/>
    </location>
    <ligand>
        <name>a divalent metal cation</name>
        <dbReference type="ChEBI" id="CHEBI:60240"/>
    </ligand>
</feature>
<dbReference type="InterPro" id="IPR003526">
    <property type="entry name" value="MECDP_synthase"/>
</dbReference>